<dbReference type="GeneID" id="7807449"/>
<feature type="transmembrane region" description="Helical" evidence="1">
    <location>
        <begin position="740"/>
        <end position="759"/>
    </location>
</feature>
<dbReference type="Proteomes" id="UP000002308">
    <property type="component" value="Chromosome"/>
</dbReference>
<keyword evidence="1" id="KW-0472">Membrane</keyword>
<keyword evidence="1" id="KW-1133">Transmembrane helix</keyword>
<proteinExistence type="predicted"/>
<reference evidence="2 3" key="1">
    <citation type="journal article" date="2009" name="Proc. Natl. Acad. Sci. U.S.A.">
        <title>Biogeography of the Sulfolobus islandicus pan-genome.</title>
        <authorList>
            <person name="Reno M.L."/>
            <person name="Held N.L."/>
            <person name="Fields C.J."/>
            <person name="Burke P.V."/>
            <person name="Whitaker R.J."/>
        </authorList>
    </citation>
    <scope>NUCLEOTIDE SEQUENCE [LARGE SCALE GENOMIC DNA]</scope>
    <source>
        <strain evidence="3">Y.G.57.14 / Yellowstone #1</strain>
    </source>
</reference>
<sequence length="815" mass="88220">MKWGLSLLLLTLLILPIFFLPTNGLIARFGWGGGATYSKYSQTIVVQPSSTQLVQVSQSGSTLSTAPWLNPTYVTVVNTNQLQVLPNQEYISNNVSLSLSSSQIALNVTWLLASSGNSGSYGSIAIGYGVNYPSGFTGNYEPSLPYGNAGIVIVLEHGGMTNYHLFLFYDGQLWGNFSVGSFSVGQQIGLGFLYIPQNTVKVFWYNGTVHTYTANPVVQTSTGFKAESLSTLTSTFTIDVQNIGPGYGYGQWVLVNYQYDTSQTIPPYAVTLSWTAVTMSNGVKTVYAFTDADNPVNVSTNATSWSVVQIENIQNFSVTGSQYPLSGSVSYTSAPNGIYVITNVYPSGNINGWYINLTIEFQFVTPQQTVYKNITIPVFVSAFAESVSITPPQFSYLSGQTISVTNTTTPNFPPNMGYKVITQPSAEINIQGLTNGFVPLPYTITQTVSVITTYNYIINVIEGGLTLGSLTGSITIYPVSQLPVIFVSQYPTSVTSGTKVTITFQFTLNTPVSNVTMSAFTYSTTTFTWTYASLLSSSSLVEFKGYWLSANDGFIIITKSQNYLLPFNGSAGLNFANNSVNTLQIQVNGVGQLVVSNSQGQVIGIANTTPVIGLGFYYGAGKLVLNWFFVSGIVLQSATANQAYTILTGTSLNTLTQYTNGYTNATGYGQVTVMLTYTPYELVEIYWGGLQKYVILNISVTQPTTTTTTTVNTSTLNYNYTNPFSNNISPTSSLYNFSNMQPWAMLIGIAVTVIVTLLGWKFGGKGGASGGVVMGLIAVSYLGLVPWYIFYIFIFGIALLLAKIFVDRFMGGEEE</sequence>
<dbReference type="KEGG" id="siy:YG5714_1762"/>
<name>C3N724_SACI7</name>
<dbReference type="AlphaFoldDB" id="C3N724"/>
<dbReference type="RefSeq" id="WP_012716342.1">
    <property type="nucleotide sequence ID" value="NC_012622.1"/>
</dbReference>
<evidence type="ECO:0000313" key="3">
    <source>
        <dbReference type="Proteomes" id="UP000002308"/>
    </source>
</evidence>
<evidence type="ECO:0000313" key="2">
    <source>
        <dbReference type="EMBL" id="ACP46018.1"/>
    </source>
</evidence>
<dbReference type="HOGENOM" id="CLU_350116_0_0_2"/>
<keyword evidence="1" id="KW-0812">Transmembrane</keyword>
<gene>
    <name evidence="2" type="ordered locus">YG5714_1762</name>
</gene>
<feature type="transmembrane region" description="Helical" evidence="1">
    <location>
        <begin position="788"/>
        <end position="806"/>
    </location>
</feature>
<organism evidence="2 3">
    <name type="scientific">Saccharolobus islandicus (strain Y.G.57.14 / Yellowstone #1)</name>
    <name type="common">Sulfolobus islandicus</name>
    <dbReference type="NCBI Taxonomy" id="439386"/>
    <lineage>
        <taxon>Archaea</taxon>
        <taxon>Thermoproteota</taxon>
        <taxon>Thermoprotei</taxon>
        <taxon>Sulfolobales</taxon>
        <taxon>Sulfolobaceae</taxon>
        <taxon>Saccharolobus</taxon>
    </lineage>
</organism>
<dbReference type="EMBL" id="CP001403">
    <property type="protein sequence ID" value="ACP46018.1"/>
    <property type="molecule type" value="Genomic_DNA"/>
</dbReference>
<protein>
    <submittedName>
        <fullName evidence="2">Uncharacterized protein</fullName>
    </submittedName>
</protein>
<evidence type="ECO:0000256" key="1">
    <source>
        <dbReference type="SAM" id="Phobius"/>
    </source>
</evidence>
<accession>C3N724</accession>